<accession>A0A182VWJ6</accession>
<evidence type="ECO:0000313" key="3">
    <source>
        <dbReference type="Proteomes" id="UP000075920"/>
    </source>
</evidence>
<protein>
    <submittedName>
        <fullName evidence="2">Uncharacterized protein</fullName>
    </submittedName>
</protein>
<feature type="transmembrane region" description="Helical" evidence="1">
    <location>
        <begin position="210"/>
        <end position="230"/>
    </location>
</feature>
<dbReference type="AlphaFoldDB" id="A0A182VWJ6"/>
<organism evidence="2 3">
    <name type="scientific">Anopheles minimus</name>
    <dbReference type="NCBI Taxonomy" id="112268"/>
    <lineage>
        <taxon>Eukaryota</taxon>
        <taxon>Metazoa</taxon>
        <taxon>Ecdysozoa</taxon>
        <taxon>Arthropoda</taxon>
        <taxon>Hexapoda</taxon>
        <taxon>Insecta</taxon>
        <taxon>Pterygota</taxon>
        <taxon>Neoptera</taxon>
        <taxon>Endopterygota</taxon>
        <taxon>Diptera</taxon>
        <taxon>Nematocera</taxon>
        <taxon>Culicoidea</taxon>
        <taxon>Culicidae</taxon>
        <taxon>Anophelinae</taxon>
        <taxon>Anopheles</taxon>
    </lineage>
</organism>
<sequence>MTTARSGSAEYQTGKCRPFVTWSVTMIPLLLRAVTICWVLFGVLLPSTFGEIHGQDARWIKPGALDRWGQQQRLSGKHNDGSCEAHTEPLQCDCPAPPEPTPPTPCSADIIEDQRLALVFYRKLIKTLFSRDTLRADPAVQDYYNVDLSLAISSRQLDKLLDDTSSAREVNLIVATILERSTNTRRNVIFRENQCERLYAFLTRCIESKIVHNLLPLILLVAICYVVRIISRLTRIHSFIVFQLLILSITVSNHWKECNENLALQSLKRMETTPSFWKTLFGVGFAHEGDNPLPICDPLQVIVESTVKIQAVYFKSIFKELLDTFNESTKNAGYIQSIIIGMLMLGFTYILITTLLSVGVRSGFELFGNLLTAGMQSSRSTRATGAEAVNNTQPVQLPAVNLNFHIGDSIAKTVPLSEILQQENQRIEVVQEAETIAIEDTPSETQTNASEPLTASR</sequence>
<keyword evidence="1" id="KW-0812">Transmembrane</keyword>
<feature type="transmembrane region" description="Helical" evidence="1">
    <location>
        <begin position="20"/>
        <end position="45"/>
    </location>
</feature>
<evidence type="ECO:0000313" key="2">
    <source>
        <dbReference type="EnsemblMetazoa" id="AMIN002445-PA"/>
    </source>
</evidence>
<dbReference type="EnsemblMetazoa" id="AMIN002445-RA">
    <property type="protein sequence ID" value="AMIN002445-PA"/>
    <property type="gene ID" value="AMIN002445"/>
</dbReference>
<keyword evidence="1" id="KW-1133">Transmembrane helix</keyword>
<name>A0A182VWJ6_9DIPT</name>
<dbReference type="VEuPathDB" id="VectorBase:AMIN002445"/>
<reference evidence="2" key="2">
    <citation type="submission" date="2020-05" db="UniProtKB">
        <authorList>
            <consortium name="EnsemblMetazoa"/>
        </authorList>
    </citation>
    <scope>IDENTIFICATION</scope>
    <source>
        <strain evidence="2">MINIMUS1</strain>
    </source>
</reference>
<feature type="transmembrane region" description="Helical" evidence="1">
    <location>
        <begin position="338"/>
        <end position="360"/>
    </location>
</feature>
<proteinExistence type="predicted"/>
<dbReference type="Proteomes" id="UP000075920">
    <property type="component" value="Unassembled WGS sequence"/>
</dbReference>
<keyword evidence="3" id="KW-1185">Reference proteome</keyword>
<reference evidence="3" key="1">
    <citation type="submission" date="2013-03" db="EMBL/GenBank/DDBJ databases">
        <title>The Genome Sequence of Anopheles minimus MINIMUS1.</title>
        <authorList>
            <consortium name="The Broad Institute Genomics Platform"/>
            <person name="Neafsey D.E."/>
            <person name="Walton C."/>
            <person name="Walker B."/>
            <person name="Young S.K."/>
            <person name="Zeng Q."/>
            <person name="Gargeya S."/>
            <person name="Fitzgerald M."/>
            <person name="Haas B."/>
            <person name="Abouelleil A."/>
            <person name="Allen A.W."/>
            <person name="Alvarado L."/>
            <person name="Arachchi H.M."/>
            <person name="Berlin A.M."/>
            <person name="Chapman S.B."/>
            <person name="Gainer-Dewar J."/>
            <person name="Goldberg J."/>
            <person name="Griggs A."/>
            <person name="Gujja S."/>
            <person name="Hansen M."/>
            <person name="Howarth C."/>
            <person name="Imamovic A."/>
            <person name="Ireland A."/>
            <person name="Larimer J."/>
            <person name="McCowan C."/>
            <person name="Murphy C."/>
            <person name="Pearson M."/>
            <person name="Poon T.W."/>
            <person name="Priest M."/>
            <person name="Roberts A."/>
            <person name="Saif S."/>
            <person name="Shea T."/>
            <person name="Sisk P."/>
            <person name="Sykes S."/>
            <person name="Wortman J."/>
            <person name="Nusbaum C."/>
            <person name="Birren B."/>
        </authorList>
    </citation>
    <scope>NUCLEOTIDE SEQUENCE [LARGE SCALE GENOMIC DNA]</scope>
    <source>
        <strain evidence="3">MINIMUS1</strain>
    </source>
</reference>
<evidence type="ECO:0000256" key="1">
    <source>
        <dbReference type="SAM" id="Phobius"/>
    </source>
</evidence>
<keyword evidence="1" id="KW-0472">Membrane</keyword>